<gene>
    <name evidence="7" type="primary">nad2</name>
</gene>
<dbReference type="EMBL" id="MK292549">
    <property type="protein sequence ID" value="QIC54979.1"/>
    <property type="molecule type" value="Genomic_DNA"/>
</dbReference>
<feature type="transmembrane region" description="Helical" evidence="5">
    <location>
        <begin position="465"/>
        <end position="483"/>
    </location>
</feature>
<protein>
    <submittedName>
        <fullName evidence="7">NADH dehydrogenase subunit 2</fullName>
    </submittedName>
</protein>
<feature type="transmembrane region" description="Helical" evidence="5">
    <location>
        <begin position="112"/>
        <end position="130"/>
    </location>
</feature>
<dbReference type="Pfam" id="PF00361">
    <property type="entry name" value="Proton_antipo_M"/>
    <property type="match status" value="1"/>
</dbReference>
<dbReference type="AlphaFoldDB" id="A0A6C0X6Q9"/>
<feature type="transmembrane region" description="Helical" evidence="5">
    <location>
        <begin position="85"/>
        <end position="105"/>
    </location>
</feature>
<dbReference type="InterPro" id="IPR001750">
    <property type="entry name" value="ND/Mrp_TM"/>
</dbReference>
<comment type="subcellular location">
    <subcellularLocation>
        <location evidence="1">Membrane</location>
        <topology evidence="1">Multi-pass membrane protein</topology>
    </subcellularLocation>
</comment>
<feature type="transmembrane region" description="Helical" evidence="5">
    <location>
        <begin position="167"/>
        <end position="190"/>
    </location>
</feature>
<feature type="transmembrane region" description="Helical" evidence="5">
    <location>
        <begin position="47"/>
        <end position="65"/>
    </location>
</feature>
<keyword evidence="2 5" id="KW-0812">Transmembrane</keyword>
<dbReference type="PRINTS" id="PR01434">
    <property type="entry name" value="NADHDHGNASE5"/>
</dbReference>
<evidence type="ECO:0000256" key="4">
    <source>
        <dbReference type="ARBA" id="ARBA00023136"/>
    </source>
</evidence>
<evidence type="ECO:0000256" key="3">
    <source>
        <dbReference type="ARBA" id="ARBA00022989"/>
    </source>
</evidence>
<dbReference type="GO" id="GO:0042773">
    <property type="term" value="P:ATP synthesis coupled electron transport"/>
    <property type="evidence" value="ECO:0007669"/>
    <property type="project" value="InterPro"/>
</dbReference>
<sequence>MEFIFDIDWIAGSTEIYLLLVINVLVIYSVVYTTSPSYNYPVLLKNITWLSVLVLILALAINMLNPLTGSLIFNNLLIIDSFGNIIKTIVLVATICVLLSVLNFNKLENLNLVEYLLLMVLACTGMILLISSYDLIVVYLAIEFQSFCLYIMAALKRTSEFSTEGGLKYFILGAFSSGLLLFGCSLVYGFTGTTNFQQLFQISSVFSEACFLQYEDAILAGMLFILVGLLFKLSAFPFHLWAPDVYEGAPTSITAFFAIVPKISILVVLVRFFCYLSYGFFLPCQQILIISSFGSMLIGTFGALFQKKVKRLLAYSAIGHVGYMLIGISSGSIEGISSTFFYAIVYIIMVIGTFIILLSLRNFKHFNKINFLNDLSGFAYSSPLLAVAFSVTLFSMSGVPPLAGFFSKMFIFVSAINAGMYSLATCGVLTSVVASFYYIRVIKIMCFELQKAIFLTYEIDREKSLLLGISLFFMLTFFFWPSFLMVSLHNAIFFICV</sequence>
<dbReference type="GO" id="GO:0016020">
    <property type="term" value="C:membrane"/>
    <property type="evidence" value="ECO:0007669"/>
    <property type="project" value="UniProtKB-SubCell"/>
</dbReference>
<dbReference type="NCBIfam" id="TIGR01770">
    <property type="entry name" value="NDH_I_N"/>
    <property type="match status" value="1"/>
</dbReference>
<geneLocation type="mitochondrion" evidence="7"/>
<accession>A0A6C0X6Q9</accession>
<evidence type="ECO:0000256" key="1">
    <source>
        <dbReference type="ARBA" id="ARBA00004141"/>
    </source>
</evidence>
<keyword evidence="3 5" id="KW-1133">Transmembrane helix</keyword>
<feature type="transmembrane region" description="Helical" evidence="5">
    <location>
        <begin position="339"/>
        <end position="358"/>
    </location>
</feature>
<keyword evidence="4 5" id="KW-0472">Membrane</keyword>
<reference evidence="7" key="2">
    <citation type="journal article" date="2019" name="Mitochondrial DNA Part B Resour">
        <title>The complete mitochondrial genome of a marine microalgae Cryptophyceae sp. CCMP2293.</title>
        <authorList>
            <person name="Hu S."/>
            <person name="Xu Y."/>
            <person name="Xu B."/>
            <person name="Li F."/>
        </authorList>
    </citation>
    <scope>NUCLEOTIDE SEQUENCE</scope>
</reference>
<proteinExistence type="inferred from homology"/>
<feature type="transmembrane region" description="Helical" evidence="5">
    <location>
        <begin position="378"/>
        <end position="397"/>
    </location>
</feature>
<dbReference type="InterPro" id="IPR010096">
    <property type="entry name" value="NADH-Q_OxRdtase_suN/2"/>
</dbReference>
<feature type="domain" description="NADH:quinone oxidoreductase/Mrp antiporter transmembrane" evidence="6">
    <location>
        <begin position="132"/>
        <end position="432"/>
    </location>
</feature>
<evidence type="ECO:0000259" key="6">
    <source>
        <dbReference type="Pfam" id="PF00361"/>
    </source>
</evidence>
<dbReference type="GO" id="GO:0008137">
    <property type="term" value="F:NADH dehydrogenase (ubiquinone) activity"/>
    <property type="evidence" value="ECO:0007669"/>
    <property type="project" value="InterPro"/>
</dbReference>
<feature type="transmembrane region" description="Helical" evidence="5">
    <location>
        <begin position="287"/>
        <end position="305"/>
    </location>
</feature>
<feature type="transmembrane region" description="Helical" evidence="5">
    <location>
        <begin position="312"/>
        <end position="333"/>
    </location>
</feature>
<evidence type="ECO:0000256" key="2">
    <source>
        <dbReference type="ARBA" id="ARBA00022692"/>
    </source>
</evidence>
<dbReference type="PANTHER" id="PTHR22773">
    <property type="entry name" value="NADH DEHYDROGENASE"/>
    <property type="match status" value="1"/>
</dbReference>
<feature type="transmembrane region" description="Helical" evidence="5">
    <location>
        <begin position="16"/>
        <end position="35"/>
    </location>
</feature>
<evidence type="ECO:0000313" key="7">
    <source>
        <dbReference type="EMBL" id="QIC54979.1"/>
    </source>
</evidence>
<dbReference type="HAMAP" id="MF_00445">
    <property type="entry name" value="NDH1_NuoN_1"/>
    <property type="match status" value="1"/>
</dbReference>
<name>A0A6C0X6Q9_9CRYP</name>
<feature type="transmembrane region" description="Helical" evidence="5">
    <location>
        <begin position="409"/>
        <end position="439"/>
    </location>
</feature>
<reference evidence="7" key="1">
    <citation type="submission" date="2018-12" db="EMBL/GenBank/DDBJ databases">
        <authorList>
            <person name="hu s."/>
            <person name="Xu Y."/>
            <person name="Xu B."/>
            <person name="Li F."/>
        </authorList>
    </citation>
    <scope>NUCLEOTIDE SEQUENCE</scope>
</reference>
<feature type="transmembrane region" description="Helical" evidence="5">
    <location>
        <begin position="253"/>
        <end position="281"/>
    </location>
</feature>
<organism evidence="7">
    <name type="scientific">Baffinella frigidus</name>
    <dbReference type="NCBI Taxonomy" id="2571260"/>
    <lineage>
        <taxon>Eukaryota</taxon>
        <taxon>Cryptophyceae</taxon>
        <taxon>Cryptomonadales</taxon>
        <taxon>Baffinellaceae</taxon>
        <taxon>Baffinella</taxon>
    </lineage>
</organism>
<feature type="transmembrane region" description="Helical" evidence="5">
    <location>
        <begin position="217"/>
        <end position="241"/>
    </location>
</feature>
<keyword evidence="7" id="KW-0496">Mitochondrion</keyword>
<feature type="transmembrane region" description="Helical" evidence="5">
    <location>
        <begin position="136"/>
        <end position="155"/>
    </location>
</feature>
<evidence type="ECO:0000256" key="5">
    <source>
        <dbReference type="SAM" id="Phobius"/>
    </source>
</evidence>